<keyword evidence="1" id="KW-0812">Transmembrane</keyword>
<evidence type="ECO:0000256" key="1">
    <source>
        <dbReference type="SAM" id="Phobius"/>
    </source>
</evidence>
<comment type="caution">
    <text evidence="2">The sequence shown here is derived from an EMBL/GenBank/DDBJ whole genome shotgun (WGS) entry which is preliminary data.</text>
</comment>
<evidence type="ECO:0008006" key="4">
    <source>
        <dbReference type="Google" id="ProtNLM"/>
    </source>
</evidence>
<feature type="transmembrane region" description="Helical" evidence="1">
    <location>
        <begin position="73"/>
        <end position="90"/>
    </location>
</feature>
<dbReference type="RefSeq" id="WP_199109619.1">
    <property type="nucleotide sequence ID" value="NZ_JAHWXQ010000002.1"/>
</dbReference>
<keyword evidence="3" id="KW-1185">Reference proteome</keyword>
<evidence type="ECO:0000313" key="3">
    <source>
        <dbReference type="Proteomes" id="UP000774935"/>
    </source>
</evidence>
<accession>A0ABS6XAS1</accession>
<gene>
    <name evidence="2" type="ORF">KYK27_08570</name>
</gene>
<name>A0ABS6XAS1_9BACT</name>
<feature type="transmembrane region" description="Helical" evidence="1">
    <location>
        <begin position="96"/>
        <end position="116"/>
    </location>
</feature>
<feature type="transmembrane region" description="Helical" evidence="1">
    <location>
        <begin position="160"/>
        <end position="180"/>
    </location>
</feature>
<feature type="transmembrane region" description="Helical" evidence="1">
    <location>
        <begin position="192"/>
        <end position="211"/>
    </location>
</feature>
<keyword evidence="1" id="KW-0472">Membrane</keyword>
<feature type="transmembrane region" description="Helical" evidence="1">
    <location>
        <begin position="327"/>
        <end position="350"/>
    </location>
</feature>
<sequence>MLILALGLLLIIVFVTRQSLFPIALVFFFVLFDMFDGFYKDNQLYAAIRYIIPLTLLLSYLYNKRAFIKSDGIFLILVLYLLLLVIYNPGDVIVSVKTTLAVIIAFLMIPLGRYLGGQGDFLKDFEKYNRTLLILIPAYIIYANIFNIGRSYTFEFTTGFLVASRMYLTPILLFLGIHYIITNKDRGMYIKLLDAGLIILNICILIVITRRTSLGMIVGSLFVYLLLNRKYFFQMLGLVLVLGAALILSYPLYKEKLDAQMANRERIQDIDTYEEEGRYLETLYILEYHEKSGELSELLFGVKLFDTIEFGLKYFGRDRPIHSDINMIFYSTGLVGMLLFSVFLIHYFIIGNSKITPENKKVYYPLLIMFLIILIPGRFIGTFTFAPLLMLLLSAIKYYIPEDDEDEYQLQSEEQLMRTGV</sequence>
<feature type="transmembrane region" description="Helical" evidence="1">
    <location>
        <begin position="128"/>
        <end position="148"/>
    </location>
</feature>
<dbReference type="Proteomes" id="UP000774935">
    <property type="component" value="Unassembled WGS sequence"/>
</dbReference>
<proteinExistence type="predicted"/>
<reference evidence="2 3" key="1">
    <citation type="submission" date="2021-07" db="EMBL/GenBank/DDBJ databases">
        <authorList>
            <person name="Kim M.K."/>
        </authorList>
    </citation>
    <scope>NUCLEOTIDE SEQUENCE [LARGE SCALE GENOMIC DNA]</scope>
    <source>
        <strain evidence="2 3">HLY7-15</strain>
    </source>
</reference>
<feature type="transmembrane region" description="Helical" evidence="1">
    <location>
        <begin position="231"/>
        <end position="253"/>
    </location>
</feature>
<organism evidence="2 3">
    <name type="scientific">Pontibacter populi</name>
    <dbReference type="NCBI Taxonomy" id="890055"/>
    <lineage>
        <taxon>Bacteria</taxon>
        <taxon>Pseudomonadati</taxon>
        <taxon>Bacteroidota</taxon>
        <taxon>Cytophagia</taxon>
        <taxon>Cytophagales</taxon>
        <taxon>Hymenobacteraceae</taxon>
        <taxon>Pontibacter</taxon>
    </lineage>
</organism>
<evidence type="ECO:0000313" key="2">
    <source>
        <dbReference type="EMBL" id="MBW3365095.1"/>
    </source>
</evidence>
<feature type="transmembrane region" description="Helical" evidence="1">
    <location>
        <begin position="43"/>
        <end position="61"/>
    </location>
</feature>
<dbReference type="EMBL" id="JAHWXQ010000002">
    <property type="protein sequence ID" value="MBW3365095.1"/>
    <property type="molecule type" value="Genomic_DNA"/>
</dbReference>
<keyword evidence="1" id="KW-1133">Transmembrane helix</keyword>
<feature type="transmembrane region" description="Helical" evidence="1">
    <location>
        <begin position="362"/>
        <end position="393"/>
    </location>
</feature>
<protein>
    <recommendedName>
        <fullName evidence="4">O-antigen ligase domain-containing protein</fullName>
    </recommendedName>
</protein>